<evidence type="ECO:0000256" key="7">
    <source>
        <dbReference type="ARBA" id="ARBA00022844"/>
    </source>
</evidence>
<feature type="region of interest" description="Disordered" evidence="16">
    <location>
        <begin position="402"/>
        <end position="421"/>
    </location>
</feature>
<dbReference type="Pfam" id="PF00513">
    <property type="entry name" value="Late_protein_L2"/>
    <property type="match status" value="1"/>
</dbReference>
<organism evidence="17 18">
    <name type="scientific">Macaca fuscata papillomavirus 2</name>
    <dbReference type="NCBI Taxonomy" id="2506204"/>
    <lineage>
        <taxon>Viruses</taxon>
        <taxon>Monodnaviria</taxon>
        <taxon>Shotokuvirae</taxon>
        <taxon>Cossaviricota</taxon>
        <taxon>Papovaviricetes</taxon>
        <taxon>Zurhausenvirales</taxon>
        <taxon>Papillomaviridae</taxon>
        <taxon>primate papillomaviruses</taxon>
    </lineage>
</organism>
<comment type="function">
    <text evidence="15">Minor protein of the capsid that localizes along the inner surface of the virion, within the central cavities beneath the L1 pentamers. Plays a role in capsid stabilization through interaction with the major capsid protein L1. Once the virion enters the host cell, L2 escorts the genomic DNA into the nucleus by promoting escape from the endosomal compartments and traffic through the host Golgi network. Mechanistically, the C-terminus of L2 possesses a cell-penetrating peptide that protudes from the host endosome, interacts with host cytoplasmic retromer cargo and thereby mediates the capsid delivery to the host trans-Golgi network. Plays a role through its interaction with host dynein in the intracellular microtubule-dependent transport of viral capsid toward the nucleus. Mediates the viral genome import into the nucleus through binding to host importins. Once within the nucleus, L2 localizes viral genomes to host PML bodies in order to activate early gene expression for establishment of infection. Later on, promotes late gene expression by interacting with the viral E2 protein and by inhibiting its transcriptional activation functions. During virion assembly, encapsidates the genome by direct interaction with the viral DNA.</text>
</comment>
<comment type="subunit">
    <text evidence="15">Interacts with major capsid protein L1. Interacts with E2; this interaction inhibits E2 transcriptional activity but not the DNA replication function E2. Interacts with host HSPA8; this interaction is required for L2 nuclear translocation. Interacts with host importins KPNB2 and KPNB3. Forms a complex with importin alpha2-beta1 heterodimers via interaction with the importin alpha2 adapter. Interacts with host DYNLT1; this interaction is essential for virus intracellular transport during entry. Interacts (via C-terminus) with host retromer subunits VPS35 AND VPS29.</text>
</comment>
<evidence type="ECO:0000256" key="9">
    <source>
        <dbReference type="ARBA" id="ARBA00022952"/>
    </source>
</evidence>
<reference evidence="17" key="1">
    <citation type="submission" date="2018-06" db="EMBL/GenBank/DDBJ databases">
        <title>Whole genome characterization of a novel monkey papillomavirus.</title>
        <authorList>
            <person name="Hosnjak L."/>
            <person name="Skubic L."/>
            <person name="Poljak M."/>
            <person name="Kocjan B.J."/>
            <person name="Staheli J.P."/>
            <person name="Dyen M.R."/>
            <person name="Ducore R.M."/>
            <person name="Colgin L.M.A."/>
            <person name="Lewis A.D."/>
        </authorList>
    </citation>
    <scope>NUCLEOTIDE SEQUENCE</scope>
    <source>
        <strain evidence="17">14A-881</strain>
    </source>
</reference>
<keyword evidence="13 15" id="KW-1015">Disulfide bond</keyword>
<proteinExistence type="inferred from homology"/>
<evidence type="ECO:0000256" key="8">
    <source>
        <dbReference type="ARBA" id="ARBA00022921"/>
    </source>
</evidence>
<keyword evidence="9 15" id="KW-1177">Microtubular inwards viral transport</keyword>
<keyword evidence="12 15" id="KW-0238">DNA-binding</keyword>
<evidence type="ECO:0000256" key="6">
    <source>
        <dbReference type="ARBA" id="ARBA00022812"/>
    </source>
</evidence>
<dbReference type="GO" id="GO:0005198">
    <property type="term" value="F:structural molecule activity"/>
    <property type="evidence" value="ECO:0007669"/>
    <property type="project" value="UniProtKB-UniRule"/>
</dbReference>
<evidence type="ECO:0000256" key="2">
    <source>
        <dbReference type="ARBA" id="ARBA00022553"/>
    </source>
</evidence>
<evidence type="ECO:0000256" key="11">
    <source>
        <dbReference type="ARBA" id="ARBA00023120"/>
    </source>
</evidence>
<gene>
    <name evidence="15 17" type="primary">L2</name>
</gene>
<keyword evidence="1 15" id="KW-1163">Viral penetration into host nucleus</keyword>
<comment type="caution">
    <text evidence="15">Lacks conserved residue(s) required for the propagation of feature annotation.</text>
</comment>
<dbReference type="InterPro" id="IPR000784">
    <property type="entry name" value="Late_L2"/>
</dbReference>
<comment type="subcellular location">
    <subcellularLocation>
        <location evidence="15">Virion</location>
    </subcellularLocation>
    <subcellularLocation>
        <location evidence="15">Host nucleus</location>
    </subcellularLocation>
</comment>
<dbReference type="GO" id="GO:0075521">
    <property type="term" value="P:microtubule-dependent intracellular transport of viral material towards nucleus"/>
    <property type="evidence" value="ECO:0007669"/>
    <property type="project" value="UniProtKB-UniRule"/>
</dbReference>
<name>A0A3R5W6U0_9PAPI</name>
<keyword evidence="3 15" id="KW-0167">Capsid protein</keyword>
<keyword evidence="10" id="KW-1039">Host endosome</keyword>
<feature type="compositionally biased region" description="Polar residues" evidence="16">
    <location>
        <begin position="374"/>
        <end position="383"/>
    </location>
</feature>
<dbReference type="EMBL" id="MH469677">
    <property type="protein sequence ID" value="QAB08762.1"/>
    <property type="molecule type" value="Genomic_DNA"/>
</dbReference>
<dbReference type="GO" id="GO:0003677">
    <property type="term" value="F:DNA binding"/>
    <property type="evidence" value="ECO:0007669"/>
    <property type="project" value="UniProtKB-UniRule"/>
</dbReference>
<evidence type="ECO:0000256" key="14">
    <source>
        <dbReference type="ARBA" id="ARBA00023296"/>
    </source>
</evidence>
<evidence type="ECO:0000313" key="18">
    <source>
        <dbReference type="Proteomes" id="UP001229294"/>
    </source>
</evidence>
<protein>
    <recommendedName>
        <fullName evidence="15">Minor capsid protein L2</fullName>
    </recommendedName>
</protein>
<keyword evidence="4 15" id="KW-1048">Host nucleus</keyword>
<evidence type="ECO:0000256" key="10">
    <source>
        <dbReference type="ARBA" id="ARBA00023046"/>
    </source>
</evidence>
<keyword evidence="7 15" id="KW-0946">Virion</keyword>
<evidence type="ECO:0000256" key="3">
    <source>
        <dbReference type="ARBA" id="ARBA00022561"/>
    </source>
</evidence>
<keyword evidence="2 15" id="KW-0597">Phosphoprotein</keyword>
<dbReference type="GO" id="GO:0046718">
    <property type="term" value="P:symbiont entry into host cell"/>
    <property type="evidence" value="ECO:0007669"/>
    <property type="project" value="UniProtKB-KW"/>
</dbReference>
<evidence type="ECO:0000313" key="17">
    <source>
        <dbReference type="EMBL" id="QAB08762.1"/>
    </source>
</evidence>
<dbReference type="GO" id="GO:0042025">
    <property type="term" value="C:host cell nucleus"/>
    <property type="evidence" value="ECO:0007669"/>
    <property type="project" value="UniProtKB-SubCell"/>
</dbReference>
<dbReference type="GO" id="GO:0075732">
    <property type="term" value="P:viral penetration into host nucleus"/>
    <property type="evidence" value="ECO:0007669"/>
    <property type="project" value="UniProtKB-KW"/>
</dbReference>
<evidence type="ECO:0000256" key="12">
    <source>
        <dbReference type="ARBA" id="ARBA00023125"/>
    </source>
</evidence>
<feature type="disulfide bond" evidence="15">
    <location>
        <begin position="21"/>
        <end position="27"/>
    </location>
</feature>
<keyword evidence="8 15" id="KW-0426">Late protein</keyword>
<accession>A0A3R5W6U0</accession>
<keyword evidence="11 15" id="KW-1176">Cytoplasmic inwards viral transport</keyword>
<keyword evidence="6" id="KW-1040">Host Golgi apparatus</keyword>
<sequence>MVEKRAKRRKRASATDLYKTCKAAGTCPSDVIPKVEGSTLADKILQWGSLGVFLGGLGIGTGSGTGGRAGYIPLGARPSTVVDVTPARPPVVIEPVGASDPSIVTLVEDSSIINAGAPAPNFTGSAGFEITSSATTTPAVLDITPIAGNVQISSTNFSNPLFTEPSLVEVPQIGETSGRILISTPTSGTHSYEEIPMQTFAVRGTGAEPISSTPVPGIRRIAGPRLYSRAYQQVKVTDPAFLSRPASLVAYDNPAYDPLEDTLEFDTSSGHIAPDPDFLDIVSLHRPALTATRQRAVRFSRLGQKATLRTRSGKRIGATVHYYHDLSSIRPAESIELQPLHPTSSAETPLYDIYADLADAEATPPTRALGHSRPTVSLSTTGRPGNVTAPLSVGFDIPVNTGPDASLHGTAPHPQGPYTPLHPQDAPHSVYVDGSDYYLWPGYFLYPKRRKRMSYSFADGIVAA</sequence>
<comment type="similarity">
    <text evidence="15">Belongs to the papillomaviridae L2 protein family.</text>
</comment>
<evidence type="ECO:0000256" key="15">
    <source>
        <dbReference type="HAMAP-Rule" id="MF_04003"/>
    </source>
</evidence>
<evidence type="ECO:0000256" key="4">
    <source>
        <dbReference type="ARBA" id="ARBA00022562"/>
    </source>
</evidence>
<comment type="PTM">
    <text evidence="15">Highly phosphorylated.</text>
</comment>
<evidence type="ECO:0000256" key="5">
    <source>
        <dbReference type="ARBA" id="ARBA00022581"/>
    </source>
</evidence>
<evidence type="ECO:0000256" key="16">
    <source>
        <dbReference type="SAM" id="MobiDB-lite"/>
    </source>
</evidence>
<evidence type="ECO:0000256" key="13">
    <source>
        <dbReference type="ARBA" id="ARBA00023157"/>
    </source>
</evidence>
<dbReference type="Proteomes" id="UP001229294">
    <property type="component" value="Segment"/>
</dbReference>
<feature type="region of interest" description="Disordered" evidence="16">
    <location>
        <begin position="364"/>
        <end position="384"/>
    </location>
</feature>
<dbReference type="GO" id="GO:0043657">
    <property type="term" value="C:host cell"/>
    <property type="evidence" value="ECO:0007669"/>
    <property type="project" value="GOC"/>
</dbReference>
<dbReference type="GO" id="GO:0019028">
    <property type="term" value="C:viral capsid"/>
    <property type="evidence" value="ECO:0007669"/>
    <property type="project" value="UniProtKB-UniRule"/>
</dbReference>
<keyword evidence="14 15" id="KW-1160">Virus entry into host cell</keyword>
<dbReference type="HAMAP" id="MF_04003">
    <property type="entry name" value="PPV_L2"/>
    <property type="match status" value="1"/>
</dbReference>
<evidence type="ECO:0000256" key="1">
    <source>
        <dbReference type="ARBA" id="ARBA00022524"/>
    </source>
</evidence>
<keyword evidence="5 15" id="KW-0945">Host-virus interaction</keyword>